<dbReference type="CDD" id="cd01949">
    <property type="entry name" value="GGDEF"/>
    <property type="match status" value="1"/>
</dbReference>
<name>A0ABU4DQ79_9DEIO</name>
<feature type="transmembrane region" description="Helical" evidence="1">
    <location>
        <begin position="60"/>
        <end position="82"/>
    </location>
</feature>
<evidence type="ECO:0000259" key="2">
    <source>
        <dbReference type="PROSITE" id="PS50887"/>
    </source>
</evidence>
<keyword evidence="1" id="KW-0812">Transmembrane</keyword>
<comment type="caution">
    <text evidence="3">The sequence shown here is derived from an EMBL/GenBank/DDBJ whole genome shotgun (WGS) entry which is preliminary data.</text>
</comment>
<dbReference type="PROSITE" id="PS50887">
    <property type="entry name" value="GGDEF"/>
    <property type="match status" value="1"/>
</dbReference>
<accession>A0ABU4DQ79</accession>
<feature type="domain" description="GGDEF" evidence="2">
    <location>
        <begin position="149"/>
        <end position="278"/>
    </location>
</feature>
<dbReference type="NCBIfam" id="TIGR00254">
    <property type="entry name" value="GGDEF"/>
    <property type="match status" value="1"/>
</dbReference>
<reference evidence="3 4" key="1">
    <citation type="submission" date="2022-11" db="EMBL/GenBank/DDBJ databases">
        <title>Deinococcus ZS9-10, Low Temperature and Draught-tolerating, UV-resistant Bacteria from Continental Antarctica.</title>
        <authorList>
            <person name="Cheng L."/>
        </authorList>
    </citation>
    <scope>NUCLEOTIDE SEQUENCE [LARGE SCALE GENOMIC DNA]</scope>
    <source>
        <strain evidence="3 4">ZS9-10</strain>
    </source>
</reference>
<organism evidence="3 4">
    <name type="scientific">Deinococcus arenicola</name>
    <dbReference type="NCBI Taxonomy" id="2994950"/>
    <lineage>
        <taxon>Bacteria</taxon>
        <taxon>Thermotogati</taxon>
        <taxon>Deinococcota</taxon>
        <taxon>Deinococci</taxon>
        <taxon>Deinococcales</taxon>
        <taxon>Deinococcaceae</taxon>
        <taxon>Deinococcus</taxon>
    </lineage>
</organism>
<dbReference type="InterPro" id="IPR029787">
    <property type="entry name" value="Nucleotide_cyclase"/>
</dbReference>
<evidence type="ECO:0000313" key="4">
    <source>
        <dbReference type="Proteomes" id="UP001276150"/>
    </source>
</evidence>
<proteinExistence type="predicted"/>
<feature type="transmembrane region" description="Helical" evidence="1">
    <location>
        <begin position="88"/>
        <end position="111"/>
    </location>
</feature>
<keyword evidence="4" id="KW-1185">Reference proteome</keyword>
<dbReference type="InterPro" id="IPR043128">
    <property type="entry name" value="Rev_trsase/Diguanyl_cyclase"/>
</dbReference>
<dbReference type="EMBL" id="JAPMIV010000011">
    <property type="protein sequence ID" value="MDV6374589.1"/>
    <property type="molecule type" value="Genomic_DNA"/>
</dbReference>
<dbReference type="Proteomes" id="UP001276150">
    <property type="component" value="Unassembled WGS sequence"/>
</dbReference>
<evidence type="ECO:0000256" key="1">
    <source>
        <dbReference type="SAM" id="Phobius"/>
    </source>
</evidence>
<dbReference type="RefSeq" id="WP_317639906.1">
    <property type="nucleotide sequence ID" value="NZ_JAPMIV010000011.1"/>
</dbReference>
<feature type="transmembrane region" description="Helical" evidence="1">
    <location>
        <begin position="38"/>
        <end position="53"/>
    </location>
</feature>
<dbReference type="InterPro" id="IPR000160">
    <property type="entry name" value="GGDEF_dom"/>
</dbReference>
<protein>
    <submittedName>
        <fullName evidence="3">GGDEF domain-containing protein</fullName>
    </submittedName>
</protein>
<dbReference type="InterPro" id="IPR050469">
    <property type="entry name" value="Diguanylate_Cyclase"/>
</dbReference>
<dbReference type="Pfam" id="PF00990">
    <property type="entry name" value="GGDEF"/>
    <property type="match status" value="1"/>
</dbReference>
<sequence length="280" mass="30314">MQAALGTALLSGGLYVLLAFNHQFMVMPANHRMLSENTYWFAVWYATVFLAYSPRRAPVLAGSVLGAATLIAVWHLIFTVPATSRPDIIGAVVQFLLTGGVLILLQATFGVQRAMLLASRSSALRDVLTGIANRRAAEEHLRALSSQGTAYRVVLFDLDHFKQINDTYGHATGDLVLRGVARLTQATLPTGGLVARWGGEEFLVVLPMLGDAEITKILNDVRNEFCQQRYGEVLGVTASFGVATATALDHPDEVVARADKAMYSAKQQGRNDICIAKPPC</sequence>
<dbReference type="PANTHER" id="PTHR45138:SF24">
    <property type="entry name" value="DIGUANYLATE CYCLASE DGCC-RELATED"/>
    <property type="match status" value="1"/>
</dbReference>
<dbReference type="PANTHER" id="PTHR45138">
    <property type="entry name" value="REGULATORY COMPONENTS OF SENSORY TRANSDUCTION SYSTEM"/>
    <property type="match status" value="1"/>
</dbReference>
<dbReference type="Gene3D" id="3.30.70.270">
    <property type="match status" value="1"/>
</dbReference>
<gene>
    <name evidence="3" type="ORF">ORD21_08300</name>
</gene>
<keyword evidence="1" id="KW-0472">Membrane</keyword>
<evidence type="ECO:0000313" key="3">
    <source>
        <dbReference type="EMBL" id="MDV6374589.1"/>
    </source>
</evidence>
<dbReference type="SMART" id="SM00267">
    <property type="entry name" value="GGDEF"/>
    <property type="match status" value="1"/>
</dbReference>
<keyword evidence="1" id="KW-1133">Transmembrane helix</keyword>
<dbReference type="SUPFAM" id="SSF55073">
    <property type="entry name" value="Nucleotide cyclase"/>
    <property type="match status" value="1"/>
</dbReference>